<keyword evidence="7" id="KW-0444">Lipid biosynthesis</keyword>
<keyword evidence="8 17" id="KW-0808">Transferase</keyword>
<evidence type="ECO:0000256" key="5">
    <source>
        <dbReference type="ARBA" id="ARBA00013170"/>
    </source>
</evidence>
<dbReference type="InterPro" id="IPR043130">
    <property type="entry name" value="CDP-OH_PTrfase_TM_dom"/>
</dbReference>
<dbReference type="GO" id="GO:0046474">
    <property type="term" value="P:glycerophospholipid biosynthetic process"/>
    <property type="evidence" value="ECO:0007669"/>
    <property type="project" value="TreeGrafter"/>
</dbReference>
<dbReference type="KEGG" id="hdh:G5B40_17940"/>
<evidence type="ECO:0000256" key="8">
    <source>
        <dbReference type="ARBA" id="ARBA00022679"/>
    </source>
</evidence>
<comment type="subcellular location">
    <subcellularLocation>
        <location evidence="1">Membrane</location>
        <topology evidence="1">Multi-pass membrane protein</topology>
    </subcellularLocation>
</comment>
<feature type="transmembrane region" description="Helical" evidence="18">
    <location>
        <begin position="7"/>
        <end position="28"/>
    </location>
</feature>
<keyword evidence="13" id="KW-0594">Phospholipid biosynthesis</keyword>
<dbReference type="PROSITE" id="PS00379">
    <property type="entry name" value="CDP_ALCOHOL_P_TRANSF"/>
    <property type="match status" value="1"/>
</dbReference>
<evidence type="ECO:0000256" key="9">
    <source>
        <dbReference type="ARBA" id="ARBA00022692"/>
    </source>
</evidence>
<dbReference type="InterPro" id="IPR004570">
    <property type="entry name" value="Phosphatidylglycerol_P_synth"/>
</dbReference>
<evidence type="ECO:0000313" key="19">
    <source>
        <dbReference type="EMBL" id="QIE57154.1"/>
    </source>
</evidence>
<dbReference type="InterPro" id="IPR048254">
    <property type="entry name" value="CDP_ALCOHOL_P_TRANSF_CS"/>
</dbReference>
<keyword evidence="12 18" id="KW-0472">Membrane</keyword>
<evidence type="ECO:0000256" key="16">
    <source>
        <dbReference type="NCBIfam" id="TIGR00560"/>
    </source>
</evidence>
<evidence type="ECO:0000256" key="1">
    <source>
        <dbReference type="ARBA" id="ARBA00004141"/>
    </source>
</evidence>
<evidence type="ECO:0000256" key="4">
    <source>
        <dbReference type="ARBA" id="ARBA00010441"/>
    </source>
</evidence>
<dbReference type="EC" id="2.7.8.5" evidence="5 16"/>
<keyword evidence="9 18" id="KW-0812">Transmembrane</keyword>
<comment type="similarity">
    <text evidence="4 17">Belongs to the CDP-alcohol phosphatidyltransferase class-I family.</text>
</comment>
<keyword evidence="14" id="KW-1208">Phospholipid metabolism</keyword>
<dbReference type="PANTHER" id="PTHR14269:SF62">
    <property type="entry name" value="CDP-DIACYLGLYCEROL--GLYCEROL-3-PHOSPHATE 3-PHOSPHATIDYLTRANSFERASE 1, CHLOROPLASTIC"/>
    <property type="match status" value="1"/>
</dbReference>
<dbReference type="PANTHER" id="PTHR14269">
    <property type="entry name" value="CDP-DIACYLGLYCEROL--GLYCEROL-3-PHOSPHATE 3-PHOSPHATIDYLTRANSFERASE-RELATED"/>
    <property type="match status" value="1"/>
</dbReference>
<dbReference type="AlphaFoldDB" id="A0A7M3T573"/>
<dbReference type="Pfam" id="PF01066">
    <property type="entry name" value="CDP-OH_P_transf"/>
    <property type="match status" value="1"/>
</dbReference>
<comment type="pathway">
    <text evidence="3">Lipid metabolism.</text>
</comment>
<evidence type="ECO:0000256" key="13">
    <source>
        <dbReference type="ARBA" id="ARBA00023209"/>
    </source>
</evidence>
<dbReference type="PIRSF" id="PIRSF000847">
    <property type="entry name" value="Phos_ph_gly_syn"/>
    <property type="match status" value="1"/>
</dbReference>
<evidence type="ECO:0000256" key="17">
    <source>
        <dbReference type="RuleBase" id="RU003750"/>
    </source>
</evidence>
<dbReference type="GO" id="GO:0008444">
    <property type="term" value="F:CDP-diacylglycerol-glycerol-3-phosphate 3-phosphatidyltransferase activity"/>
    <property type="evidence" value="ECO:0007669"/>
    <property type="project" value="UniProtKB-UniRule"/>
</dbReference>
<evidence type="ECO:0000256" key="6">
    <source>
        <dbReference type="ARBA" id="ARBA00014944"/>
    </source>
</evidence>
<comment type="pathway">
    <text evidence="2">Phospholipid metabolism; phosphatidylglycerol biosynthesis; phosphatidylglycerol from CDP-diacylglycerol: step 1/2.</text>
</comment>
<evidence type="ECO:0000256" key="11">
    <source>
        <dbReference type="ARBA" id="ARBA00023098"/>
    </source>
</evidence>
<evidence type="ECO:0000256" key="14">
    <source>
        <dbReference type="ARBA" id="ARBA00023264"/>
    </source>
</evidence>
<accession>A0A7M3T573</accession>
<keyword evidence="20" id="KW-1185">Reference proteome</keyword>
<dbReference type="GO" id="GO:0016020">
    <property type="term" value="C:membrane"/>
    <property type="evidence" value="ECO:0007669"/>
    <property type="project" value="UniProtKB-SubCell"/>
</dbReference>
<evidence type="ECO:0000256" key="12">
    <source>
        <dbReference type="ARBA" id="ARBA00023136"/>
    </source>
</evidence>
<name>A0A7M3T573_9RHOB</name>
<evidence type="ECO:0000256" key="7">
    <source>
        <dbReference type="ARBA" id="ARBA00022516"/>
    </source>
</evidence>
<evidence type="ECO:0000256" key="10">
    <source>
        <dbReference type="ARBA" id="ARBA00022989"/>
    </source>
</evidence>
<evidence type="ECO:0000256" key="18">
    <source>
        <dbReference type="SAM" id="Phobius"/>
    </source>
</evidence>
<reference evidence="19 20" key="1">
    <citation type="submission" date="2020-02" db="EMBL/GenBank/DDBJ databases">
        <title>complete genome sequence of Rhodobacteraceae bacterium.</title>
        <authorList>
            <person name="Park J."/>
            <person name="Kim Y.-S."/>
            <person name="Kim K.-H."/>
        </authorList>
    </citation>
    <scope>NUCLEOTIDE SEQUENCE [LARGE SCALE GENOMIC DNA]</scope>
    <source>
        <strain evidence="19 20">RR4-56</strain>
    </source>
</reference>
<gene>
    <name evidence="19" type="primary">pgsA</name>
    <name evidence="19" type="ORF">G5B40_17940</name>
</gene>
<dbReference type="EMBL" id="CP049056">
    <property type="protein sequence ID" value="QIE57154.1"/>
    <property type="molecule type" value="Genomic_DNA"/>
</dbReference>
<keyword evidence="11" id="KW-0443">Lipid metabolism</keyword>
<dbReference type="Proteomes" id="UP000503336">
    <property type="component" value="Chromosome"/>
</dbReference>
<evidence type="ECO:0000313" key="20">
    <source>
        <dbReference type="Proteomes" id="UP000503336"/>
    </source>
</evidence>
<feature type="transmembrane region" description="Helical" evidence="18">
    <location>
        <begin position="152"/>
        <end position="176"/>
    </location>
</feature>
<dbReference type="RefSeq" id="WP_165101569.1">
    <property type="nucleotide sequence ID" value="NZ_CP049056.1"/>
</dbReference>
<comment type="catalytic activity">
    <reaction evidence="15">
        <text>a CDP-1,2-diacyl-sn-glycerol + sn-glycerol 3-phosphate = a 1,2-diacyl-sn-glycero-3-phospho-(1'-sn-glycero-3'-phosphate) + CMP + H(+)</text>
        <dbReference type="Rhea" id="RHEA:12593"/>
        <dbReference type="ChEBI" id="CHEBI:15378"/>
        <dbReference type="ChEBI" id="CHEBI:57597"/>
        <dbReference type="ChEBI" id="CHEBI:58332"/>
        <dbReference type="ChEBI" id="CHEBI:60110"/>
        <dbReference type="ChEBI" id="CHEBI:60377"/>
        <dbReference type="EC" id="2.7.8.5"/>
    </reaction>
</comment>
<protein>
    <recommendedName>
        <fullName evidence="6 16">CDP-diacylglycerol--glycerol-3-phosphate 3-phosphatidyltransferase</fullName>
        <ecNumber evidence="5 16">2.7.8.5</ecNumber>
    </recommendedName>
</protein>
<evidence type="ECO:0000256" key="3">
    <source>
        <dbReference type="ARBA" id="ARBA00005189"/>
    </source>
</evidence>
<dbReference type="Gene3D" id="1.20.120.1760">
    <property type="match status" value="1"/>
</dbReference>
<dbReference type="NCBIfam" id="TIGR00560">
    <property type="entry name" value="pgsA"/>
    <property type="match status" value="1"/>
</dbReference>
<evidence type="ECO:0000256" key="15">
    <source>
        <dbReference type="ARBA" id="ARBA00048586"/>
    </source>
</evidence>
<proteinExistence type="inferred from homology"/>
<evidence type="ECO:0000256" key="2">
    <source>
        <dbReference type="ARBA" id="ARBA00005042"/>
    </source>
</evidence>
<dbReference type="InterPro" id="IPR050324">
    <property type="entry name" value="CDP-alcohol_PTase-I"/>
</dbReference>
<dbReference type="InterPro" id="IPR000462">
    <property type="entry name" value="CDP-OH_P_trans"/>
</dbReference>
<sequence length="190" mass="20405">MRLTIPNTLTIGRVVAAPLVAFVFLVLARPLADIVAFLLFTIAGLSDFLDGWLARRWGQVSAFGRMLDPIADKAMIAVTGAVLVGLFDLSAGVTIPVTVILVRETLVSGLREYLKGARVLDVTQLAKWKTTAQMIAFGALLLAGAVEAPDNWISVAGIALLWLAAALTALSGWDYFSKGLAYMKSEEERI</sequence>
<keyword evidence="10 18" id="KW-1133">Transmembrane helix</keyword>
<feature type="transmembrane region" description="Helical" evidence="18">
    <location>
        <begin position="34"/>
        <end position="53"/>
    </location>
</feature>
<organism evidence="19 20">
    <name type="scientific">Pikeienuella piscinae</name>
    <dbReference type="NCBI Taxonomy" id="2748098"/>
    <lineage>
        <taxon>Bacteria</taxon>
        <taxon>Pseudomonadati</taxon>
        <taxon>Pseudomonadota</taxon>
        <taxon>Alphaproteobacteria</taxon>
        <taxon>Rhodobacterales</taxon>
        <taxon>Paracoccaceae</taxon>
        <taxon>Pikeienuella</taxon>
    </lineage>
</organism>
<feature type="transmembrane region" description="Helical" evidence="18">
    <location>
        <begin position="74"/>
        <end position="102"/>
    </location>
</feature>